<name>A0A382BY31_9ZZZZ</name>
<dbReference type="AlphaFoldDB" id="A0A382BY31"/>
<evidence type="ECO:0000313" key="1">
    <source>
        <dbReference type="EMBL" id="SVB18519.1"/>
    </source>
</evidence>
<dbReference type="EMBL" id="UINC01031837">
    <property type="protein sequence ID" value="SVB18519.1"/>
    <property type="molecule type" value="Genomic_DNA"/>
</dbReference>
<accession>A0A382BY31</accession>
<sequence length="293" mass="33620">MTMMMKNNIELLKILEKFPDENPNPVVRFSGDGILLYSNKGSEEIIKAWDISVGDKAATDIMDKLMPAKNGRTEQNFEISVIEQTFLLKAVYVEELDCINVYGSDITARKVINKFPDQNPNPVMRVSKEGVLDYYNNASTRIVNHFKMGTGKIVPEPLIELVGKTVLTGKMTRSEIAAEHNTYSIDLIPVDQFGFIIIYATDITAHKVVDKFPDENPNPVMRFTNQFQLQYYNEASDYIIESWGTQLNHQIPDDMVSELKNATRNNYRLEKIIGNRTYYFSIVEIPEFDFFLM</sequence>
<feature type="non-terminal residue" evidence="1">
    <location>
        <position position="293"/>
    </location>
</feature>
<proteinExistence type="predicted"/>
<organism evidence="1">
    <name type="scientific">marine metagenome</name>
    <dbReference type="NCBI Taxonomy" id="408172"/>
    <lineage>
        <taxon>unclassified sequences</taxon>
        <taxon>metagenomes</taxon>
        <taxon>ecological metagenomes</taxon>
    </lineage>
</organism>
<protein>
    <submittedName>
        <fullName evidence="1">Uncharacterized protein</fullName>
    </submittedName>
</protein>
<gene>
    <name evidence="1" type="ORF">METZ01_LOCUS171373</name>
</gene>
<reference evidence="1" key="1">
    <citation type="submission" date="2018-05" db="EMBL/GenBank/DDBJ databases">
        <authorList>
            <person name="Lanie J.A."/>
            <person name="Ng W.-L."/>
            <person name="Kazmierczak K.M."/>
            <person name="Andrzejewski T.M."/>
            <person name="Davidsen T.M."/>
            <person name="Wayne K.J."/>
            <person name="Tettelin H."/>
            <person name="Glass J.I."/>
            <person name="Rusch D."/>
            <person name="Podicherti R."/>
            <person name="Tsui H.-C.T."/>
            <person name="Winkler M.E."/>
        </authorList>
    </citation>
    <scope>NUCLEOTIDE SEQUENCE</scope>
</reference>